<dbReference type="Pfam" id="PF07715">
    <property type="entry name" value="Plug"/>
    <property type="match status" value="1"/>
</dbReference>
<dbReference type="PANTHER" id="PTHR40980">
    <property type="entry name" value="PLUG DOMAIN-CONTAINING PROTEIN"/>
    <property type="match status" value="1"/>
</dbReference>
<dbReference type="PANTHER" id="PTHR40980:SF3">
    <property type="entry name" value="TONB-DEPENDENT RECEPTOR-LIKE BETA-BARREL DOMAIN-CONTAINING PROTEIN"/>
    <property type="match status" value="1"/>
</dbReference>
<dbReference type="CDD" id="cd01347">
    <property type="entry name" value="ligand_gated_channel"/>
    <property type="match status" value="1"/>
</dbReference>
<dbReference type="NCBIfam" id="TIGR01782">
    <property type="entry name" value="TonB-Xanth-Caul"/>
    <property type="match status" value="1"/>
</dbReference>
<proteinExistence type="inferred from homology"/>
<evidence type="ECO:0000256" key="10">
    <source>
        <dbReference type="SAM" id="SignalP"/>
    </source>
</evidence>
<keyword evidence="10" id="KW-0732">Signal</keyword>
<dbReference type="InterPro" id="IPR012910">
    <property type="entry name" value="Plug_dom"/>
</dbReference>
<keyword evidence="6 8" id="KW-0472">Membrane</keyword>
<dbReference type="RefSeq" id="WP_310033534.1">
    <property type="nucleotide sequence ID" value="NZ_JAVDRL010000010.1"/>
</dbReference>
<keyword evidence="4 8" id="KW-0812">Transmembrane</keyword>
<comment type="caution">
    <text evidence="13">The sequence shown here is derived from an EMBL/GenBank/DDBJ whole genome shotgun (WGS) entry which is preliminary data.</text>
</comment>
<evidence type="ECO:0000313" key="13">
    <source>
        <dbReference type="EMBL" id="MDR6532872.1"/>
    </source>
</evidence>
<evidence type="ECO:0000256" key="2">
    <source>
        <dbReference type="ARBA" id="ARBA00022448"/>
    </source>
</evidence>
<dbReference type="PROSITE" id="PS52016">
    <property type="entry name" value="TONB_DEPENDENT_REC_3"/>
    <property type="match status" value="1"/>
</dbReference>
<dbReference type="InterPro" id="IPR036942">
    <property type="entry name" value="Beta-barrel_TonB_sf"/>
</dbReference>
<evidence type="ECO:0000256" key="8">
    <source>
        <dbReference type="PROSITE-ProRule" id="PRU01360"/>
    </source>
</evidence>
<evidence type="ECO:0000256" key="7">
    <source>
        <dbReference type="ARBA" id="ARBA00023237"/>
    </source>
</evidence>
<evidence type="ECO:0000256" key="4">
    <source>
        <dbReference type="ARBA" id="ARBA00022692"/>
    </source>
</evidence>
<evidence type="ECO:0000313" key="14">
    <source>
        <dbReference type="Proteomes" id="UP001262754"/>
    </source>
</evidence>
<dbReference type="Proteomes" id="UP001262754">
    <property type="component" value="Unassembled WGS sequence"/>
</dbReference>
<feature type="signal peptide" evidence="10">
    <location>
        <begin position="1"/>
        <end position="33"/>
    </location>
</feature>
<dbReference type="Gene3D" id="2.170.130.10">
    <property type="entry name" value="TonB-dependent receptor, plug domain"/>
    <property type="match status" value="1"/>
</dbReference>
<evidence type="ECO:0000256" key="1">
    <source>
        <dbReference type="ARBA" id="ARBA00004571"/>
    </source>
</evidence>
<accession>A0ABU1N366</accession>
<comment type="subcellular location">
    <subcellularLocation>
        <location evidence="1 8">Cell outer membrane</location>
        <topology evidence="1 8">Multi-pass membrane protein</topology>
    </subcellularLocation>
</comment>
<evidence type="ECO:0000256" key="5">
    <source>
        <dbReference type="ARBA" id="ARBA00023077"/>
    </source>
</evidence>
<keyword evidence="5 9" id="KW-0798">TonB box</keyword>
<dbReference type="Gene3D" id="2.40.170.20">
    <property type="entry name" value="TonB-dependent receptor, beta-barrel domain"/>
    <property type="match status" value="1"/>
</dbReference>
<dbReference type="SUPFAM" id="SSF56935">
    <property type="entry name" value="Porins"/>
    <property type="match status" value="1"/>
</dbReference>
<gene>
    <name evidence="13" type="ORF">J2800_003632</name>
</gene>
<evidence type="ECO:0000256" key="9">
    <source>
        <dbReference type="RuleBase" id="RU003357"/>
    </source>
</evidence>
<dbReference type="InterPro" id="IPR037066">
    <property type="entry name" value="Plug_dom_sf"/>
</dbReference>
<reference evidence="13 14" key="1">
    <citation type="submission" date="2023-07" db="EMBL/GenBank/DDBJ databases">
        <title>Sorghum-associated microbial communities from plants grown in Nebraska, USA.</title>
        <authorList>
            <person name="Schachtman D."/>
        </authorList>
    </citation>
    <scope>NUCLEOTIDE SEQUENCE [LARGE SCALE GENOMIC DNA]</scope>
    <source>
        <strain evidence="13 14">DS2154</strain>
    </source>
</reference>
<sequence>MTSRDTSNLRTILRCGASSLAVSLAVAAGAAHAQDAAPPALSQAIEPDNAVEEVVVTGFRASLASAINVKRNASGVVDAIKAEDIAQFPDLNLAESLQRIPGVAISRINGEGRQISVRGLGSEYTRVRINGMEAITTTGGTANSGGTNRGRGFDFNIFASDLFNSIAVRKTASADVEEGSLGATVDLNTARPFDSGKPQLVLSAQASYNDLARKAGPRLSALASRTWRDGTIGALVSVAYEDRRLLEEGANITRWTYGGSNGGFNAASTLPGYTLAQINDTNPATAIYHPRIPAYVSYDIESKRLGASGSLQWKPTDNTTVSLDALYSYLAGTRKEAQLQAIGLSRSGTGKPQTIIRDGVVDANHNLVYARLDNVDLRTQSAYDELNTEFKQFTLSAEHRFTDRFKVGALAGYADSTFTQPVSTIITFDRANSQGYSYDFRDHRLPTIGLGFDPTNPVNWNAVNGTSEVRLRPQFVENQFTNGKLFGAYEFNDHLTLKAGIDFRKFEYDSYGQYRTSETVSQTLTPAQLAAVSKVYSGFGRNLGLPDGNATAWLVPDIDAYAKAYGIYSNTGIYALTNTNNSSARGQYGTVEEKDAGVYAEAEFKFDAFGLPFRGDAGVRQVNTQQESGGYAVVNGAVQLVNVRRDYNMTLPSFNLAADLTDTVVARISAAKTISRPGIGSLTPGGDVSVQGANRTFSTGNPDLDPTQSKNLDLSLEWYPSQGAILAVGVFYKKIDTFVATLRTQVPYNTLGLPDSLIAGTSASSTDIFDVTQPVNSNGGSLKGIELNWQQPLTFLPGAWRHLGYIVNFTHVSSDITYLTSTTPGAPTVNAPLVGLSKNAANATLYYETDRWSVRGSVAYRGGYLTQVPGNDGNAYHGTNSTVNVDAQASFNVRPNLKLSIEGVNLTDEFNDQYVGDSNRLNVYTHSGRTFFVGLRYNF</sequence>
<keyword evidence="2 8" id="KW-0813">Transport</keyword>
<evidence type="ECO:0000259" key="12">
    <source>
        <dbReference type="Pfam" id="PF07715"/>
    </source>
</evidence>
<dbReference type="Pfam" id="PF00593">
    <property type="entry name" value="TonB_dep_Rec_b-barrel"/>
    <property type="match status" value="1"/>
</dbReference>
<evidence type="ECO:0000259" key="11">
    <source>
        <dbReference type="Pfam" id="PF00593"/>
    </source>
</evidence>
<keyword evidence="3 8" id="KW-1134">Transmembrane beta strand</keyword>
<name>A0ABU1N366_9CAUL</name>
<feature type="domain" description="TonB-dependent receptor plug" evidence="12">
    <location>
        <begin position="70"/>
        <end position="183"/>
    </location>
</feature>
<dbReference type="InterPro" id="IPR039426">
    <property type="entry name" value="TonB-dep_rcpt-like"/>
</dbReference>
<feature type="domain" description="TonB-dependent receptor-like beta-barrel" evidence="11">
    <location>
        <begin position="443"/>
        <end position="906"/>
    </location>
</feature>
<keyword evidence="14" id="KW-1185">Reference proteome</keyword>
<dbReference type="InterPro" id="IPR010104">
    <property type="entry name" value="TonB_rcpt_bac"/>
</dbReference>
<comment type="similarity">
    <text evidence="8 9">Belongs to the TonB-dependent receptor family.</text>
</comment>
<organism evidence="13 14">
    <name type="scientific">Caulobacter rhizosphaerae</name>
    <dbReference type="NCBI Taxonomy" id="2010972"/>
    <lineage>
        <taxon>Bacteria</taxon>
        <taxon>Pseudomonadati</taxon>
        <taxon>Pseudomonadota</taxon>
        <taxon>Alphaproteobacteria</taxon>
        <taxon>Caulobacterales</taxon>
        <taxon>Caulobacteraceae</taxon>
        <taxon>Caulobacter</taxon>
    </lineage>
</organism>
<dbReference type="InterPro" id="IPR000531">
    <property type="entry name" value="Beta-barrel_TonB"/>
</dbReference>
<evidence type="ECO:0000256" key="6">
    <source>
        <dbReference type="ARBA" id="ARBA00023136"/>
    </source>
</evidence>
<protein>
    <submittedName>
        <fullName evidence="13">TonB-dependent receptor</fullName>
    </submittedName>
</protein>
<feature type="chain" id="PRO_5045528302" evidence="10">
    <location>
        <begin position="34"/>
        <end position="939"/>
    </location>
</feature>
<evidence type="ECO:0000256" key="3">
    <source>
        <dbReference type="ARBA" id="ARBA00022452"/>
    </source>
</evidence>
<keyword evidence="7 8" id="KW-0998">Cell outer membrane</keyword>
<keyword evidence="13" id="KW-0675">Receptor</keyword>
<dbReference type="EMBL" id="JAVDRL010000010">
    <property type="protein sequence ID" value="MDR6532872.1"/>
    <property type="molecule type" value="Genomic_DNA"/>
</dbReference>